<evidence type="ECO:0000256" key="2">
    <source>
        <dbReference type="SAM" id="Phobius"/>
    </source>
</evidence>
<accession>A0ABW1TUP8</accession>
<keyword evidence="2" id="KW-0472">Membrane</keyword>
<proteinExistence type="predicted"/>
<organism evidence="4 5">
    <name type="scientific">Polaromonas aquatica</name>
    <dbReference type="NCBI Taxonomy" id="332657"/>
    <lineage>
        <taxon>Bacteria</taxon>
        <taxon>Pseudomonadati</taxon>
        <taxon>Pseudomonadota</taxon>
        <taxon>Betaproteobacteria</taxon>
        <taxon>Burkholderiales</taxon>
        <taxon>Comamonadaceae</taxon>
        <taxon>Polaromonas</taxon>
    </lineage>
</organism>
<evidence type="ECO:0000256" key="1">
    <source>
        <dbReference type="SAM" id="Coils"/>
    </source>
</evidence>
<gene>
    <name evidence="4" type="ORF">ACFQND_08620</name>
</gene>
<keyword evidence="5" id="KW-1185">Reference proteome</keyword>
<dbReference type="EMBL" id="JBHSRS010000018">
    <property type="protein sequence ID" value="MFC6281289.1"/>
    <property type="molecule type" value="Genomic_DNA"/>
</dbReference>
<keyword evidence="2" id="KW-1133">Transmembrane helix</keyword>
<comment type="caution">
    <text evidence="4">The sequence shown here is derived from an EMBL/GenBank/DDBJ whole genome shotgun (WGS) entry which is preliminary data.</text>
</comment>
<feature type="transmembrane region" description="Helical" evidence="2">
    <location>
        <begin position="28"/>
        <end position="47"/>
    </location>
</feature>
<evidence type="ECO:0000259" key="3">
    <source>
        <dbReference type="Pfam" id="PF05650"/>
    </source>
</evidence>
<evidence type="ECO:0000313" key="4">
    <source>
        <dbReference type="EMBL" id="MFC6281289.1"/>
    </source>
</evidence>
<dbReference type="InterPro" id="IPR008520">
    <property type="entry name" value="DUF802"/>
</dbReference>
<feature type="transmembrane region" description="Helical" evidence="2">
    <location>
        <begin position="107"/>
        <end position="135"/>
    </location>
</feature>
<name>A0ABW1TUP8_9BURK</name>
<feature type="coiled-coil region" evidence="1">
    <location>
        <begin position="225"/>
        <end position="252"/>
    </location>
</feature>
<feature type="domain" description="DUF802" evidence="3">
    <location>
        <begin position="320"/>
        <end position="372"/>
    </location>
</feature>
<dbReference type="Proteomes" id="UP001596270">
    <property type="component" value="Unassembled WGS sequence"/>
</dbReference>
<keyword evidence="2" id="KW-0812">Transmembrane</keyword>
<keyword evidence="1" id="KW-0175">Coiled coil</keyword>
<sequence>MNRVFFAVAFAIGLITVAWVGWGFVGTSWMALVMTAVIAAVYLLGAFELKQFRAATASLAKALADIAQPRPDMSAWLGGVHPSLQNAVRLRIEGERVGLPGPALTPYLVGLLVMLGMLGTFLGMVVTFKGAVFALEGSTDLHAIRSALAAPIKGLGLAFGTSVAGVAASAMLGLLSAISRRERVDVARQLDARIATVFRPLSLAHQRQETFKALQLQANALPEVVDKLQAMMEGMERRSQQLNEQLLGSQAQFHREVSVAYTGLADTVGQTLKDSLTASAKVAGESLKPVVEAAMTEIAQESKRLHERVSDAAQAQLNGLSSAFSATASSVSESWTTALQTHARTSEHQVQGLDRALASFTDNFEQRAGALLTTVNEAAIRSQSEQAAADSQRLASWTQALEAMAATLHSEWQNVGAQTLAQQQAVCETLEKTAGEINERASQHASQTLGDMTRLLAQSEELTSARIDAEARWVQQHGERMDQLASLLRTELGTLRDDEASRGNAAVERLGELQAALAGHLVTVNEAVTKSQAEQALTDQQRLEAWAQQLEHMASTLHSEWQRAGLQMLDQQQAVCLALEKTAAEITERTSHQASRTLDDMARLLDRSEELVRSRVETEARWTEQQGERMDQLTSVWRTELGALRDQEAVRGNAAVERLGELQAALATHLATLGSALEAPMTRLMQTASEVPQAAAEVIAQLRQEMSRITERDNLALEERTAVMEKINALLQTINQSSGEQRAAIESLAASAAAVMDQASRQFADTLGTQAGKSAEVAAQVVGSAVELASLGESFNHGVQLFNTTNEKLIDSLQRMEGSMSQSMARSDEQLAYYVAQAREVIDLSISSQQGIVEDLRQLHNKQAELPAGVAG</sequence>
<reference evidence="5" key="1">
    <citation type="journal article" date="2019" name="Int. J. Syst. Evol. Microbiol.">
        <title>The Global Catalogue of Microorganisms (GCM) 10K type strain sequencing project: providing services to taxonomists for standard genome sequencing and annotation.</title>
        <authorList>
            <consortium name="The Broad Institute Genomics Platform"/>
            <consortium name="The Broad Institute Genome Sequencing Center for Infectious Disease"/>
            <person name="Wu L."/>
            <person name="Ma J."/>
        </authorList>
    </citation>
    <scope>NUCLEOTIDE SEQUENCE [LARGE SCALE GENOMIC DNA]</scope>
    <source>
        <strain evidence="5">CCUG 39402</strain>
    </source>
</reference>
<dbReference type="Pfam" id="PF05650">
    <property type="entry name" value="DUF802"/>
    <property type="match status" value="1"/>
</dbReference>
<evidence type="ECO:0000313" key="5">
    <source>
        <dbReference type="Proteomes" id="UP001596270"/>
    </source>
</evidence>
<protein>
    <submittedName>
        <fullName evidence="4">DUF802 domain-containing protein</fullName>
    </submittedName>
</protein>
<dbReference type="RefSeq" id="WP_371436776.1">
    <property type="nucleotide sequence ID" value="NZ_JBHSRS010000018.1"/>
</dbReference>